<keyword evidence="1" id="KW-0560">Oxidoreductase</keyword>
<name>A0ABX0BW33_9PSEU</name>
<sequence length="435" mass="47926">MKFGVLYELQAPRPWSPDSDQRMFAEALEQIELADRIGIDHAWAVEHHFLEEYSHCSAPEVLLAAASQRTRDIRLGHGVCLTSPRINHPARVAERIATLDVLSGGRVEWGTGEAATALELGGFGMPYDEKRAMWQEGAQAAADMLALTPYPGHEGDYFSMPCRNIVPKPLQRPHPPMWLACARRESILRAARNGMGALVFGFVEPEEAKTWVAEYYDIIRSGKCVPIGHTVNANVAALFGFSVHHDGEEAIARIAPGLRYFGYSLGRIWASGHHRPGRTDVWSAFQREETGIPFHPEQGIIGTPAEVRGLLAGYERAGLDQVIFIQAVGRTRHDHICQALELFGTEIAPAFRERDAGARAGKDDRLAPYVAAAEARRARALRPLREEDIPVVRAPEHREEAGQHDQRLPPDSGIGGALPVPARPGGPSASRRERT</sequence>
<comment type="caution">
    <text evidence="5">The sequence shown here is derived from an EMBL/GenBank/DDBJ whole genome shotgun (WGS) entry which is preliminary data.</text>
</comment>
<reference evidence="5 6" key="1">
    <citation type="submission" date="2020-01" db="EMBL/GenBank/DDBJ databases">
        <title>Insect and environment-associated Actinomycetes.</title>
        <authorList>
            <person name="Currrie C."/>
            <person name="Chevrette M."/>
            <person name="Carlson C."/>
            <person name="Stubbendieck R."/>
            <person name="Wendt-Pienkowski E."/>
        </authorList>
    </citation>
    <scope>NUCLEOTIDE SEQUENCE [LARGE SCALE GENOMIC DNA]</scope>
    <source>
        <strain evidence="5 6">SID8386</strain>
    </source>
</reference>
<organism evidence="5 6">
    <name type="scientific">Amycolatopsis rubida</name>
    <dbReference type="NCBI Taxonomy" id="112413"/>
    <lineage>
        <taxon>Bacteria</taxon>
        <taxon>Bacillati</taxon>
        <taxon>Actinomycetota</taxon>
        <taxon>Actinomycetes</taxon>
        <taxon>Pseudonocardiales</taxon>
        <taxon>Pseudonocardiaceae</taxon>
        <taxon>Amycolatopsis</taxon>
    </lineage>
</organism>
<accession>A0ABX0BW33</accession>
<dbReference type="PANTHER" id="PTHR30137">
    <property type="entry name" value="LUCIFERASE-LIKE MONOOXYGENASE"/>
    <property type="match status" value="1"/>
</dbReference>
<dbReference type="RefSeq" id="WP_067581987.1">
    <property type="nucleotide sequence ID" value="NZ_JAAGNC010000095.1"/>
</dbReference>
<dbReference type="Proteomes" id="UP000470404">
    <property type="component" value="Unassembled WGS sequence"/>
</dbReference>
<keyword evidence="2" id="KW-0503">Monooxygenase</keyword>
<evidence type="ECO:0000313" key="6">
    <source>
        <dbReference type="Proteomes" id="UP000470404"/>
    </source>
</evidence>
<dbReference type="InterPro" id="IPR036661">
    <property type="entry name" value="Luciferase-like_sf"/>
</dbReference>
<feature type="region of interest" description="Disordered" evidence="3">
    <location>
        <begin position="389"/>
        <end position="435"/>
    </location>
</feature>
<evidence type="ECO:0000313" key="5">
    <source>
        <dbReference type="EMBL" id="NEC57993.1"/>
    </source>
</evidence>
<keyword evidence="6" id="KW-1185">Reference proteome</keyword>
<evidence type="ECO:0000256" key="3">
    <source>
        <dbReference type="SAM" id="MobiDB-lite"/>
    </source>
</evidence>
<dbReference type="Pfam" id="PF00296">
    <property type="entry name" value="Bac_luciferase"/>
    <property type="match status" value="1"/>
</dbReference>
<dbReference type="EMBL" id="JAAGNC010000095">
    <property type="protein sequence ID" value="NEC57993.1"/>
    <property type="molecule type" value="Genomic_DNA"/>
</dbReference>
<proteinExistence type="predicted"/>
<gene>
    <name evidence="5" type="ORF">G3I59_20900</name>
</gene>
<evidence type="ECO:0000259" key="4">
    <source>
        <dbReference type="Pfam" id="PF00296"/>
    </source>
</evidence>
<dbReference type="PANTHER" id="PTHR30137:SF8">
    <property type="entry name" value="BLR5498 PROTEIN"/>
    <property type="match status" value="1"/>
</dbReference>
<feature type="compositionally biased region" description="Basic and acidic residues" evidence="3">
    <location>
        <begin position="389"/>
        <end position="408"/>
    </location>
</feature>
<dbReference type="InterPro" id="IPR050766">
    <property type="entry name" value="Bact_Lucif_Oxidored"/>
</dbReference>
<dbReference type="SUPFAM" id="SSF51679">
    <property type="entry name" value="Bacterial luciferase-like"/>
    <property type="match status" value="1"/>
</dbReference>
<evidence type="ECO:0000256" key="2">
    <source>
        <dbReference type="ARBA" id="ARBA00023033"/>
    </source>
</evidence>
<evidence type="ECO:0000256" key="1">
    <source>
        <dbReference type="ARBA" id="ARBA00023002"/>
    </source>
</evidence>
<feature type="domain" description="Luciferase-like" evidence="4">
    <location>
        <begin position="18"/>
        <end position="321"/>
    </location>
</feature>
<dbReference type="InterPro" id="IPR011251">
    <property type="entry name" value="Luciferase-like_dom"/>
</dbReference>
<dbReference type="Gene3D" id="3.20.20.30">
    <property type="entry name" value="Luciferase-like domain"/>
    <property type="match status" value="1"/>
</dbReference>
<protein>
    <submittedName>
        <fullName evidence="5">LLM class flavin-dependent oxidoreductase</fullName>
    </submittedName>
</protein>